<protein>
    <submittedName>
        <fullName evidence="2">Uncharacterized protein</fullName>
    </submittedName>
</protein>
<proteinExistence type="predicted"/>
<accession>E5APB0</accession>
<name>E5APB0_MYCRK</name>
<reference evidence="2 3" key="1">
    <citation type="journal article" date="2011" name="J. Bacteriol.">
        <title>Complete genome sequence of Burkholderia rhizoxinica, an endosymbiont of Rhizopus microsporus.</title>
        <authorList>
            <person name="Lackner G."/>
            <person name="Moebius N."/>
            <person name="Partida-Martinez L."/>
            <person name="Hertweck C."/>
        </authorList>
    </citation>
    <scope>NUCLEOTIDE SEQUENCE [LARGE SCALE GENOMIC DNA]</scope>
    <source>
        <strain evidence="3">DSM 19002 / CIP 109453 / HKI 454</strain>
    </source>
</reference>
<dbReference type="HOGENOM" id="CLU_3325741_0_0_4"/>
<gene>
    <name evidence="2" type="ordered locus">RBRH_04006</name>
</gene>
<evidence type="ECO:0000313" key="2">
    <source>
        <dbReference type="EMBL" id="CBW74442.1"/>
    </source>
</evidence>
<dbReference type="EMBL" id="FR687359">
    <property type="protein sequence ID" value="CBW74442.1"/>
    <property type="molecule type" value="Genomic_DNA"/>
</dbReference>
<sequence>MSVRNNPGSASSFDSHGKDAPLTRREGYERVVATKKLS</sequence>
<organism evidence="2 3">
    <name type="scientific">Mycetohabitans rhizoxinica (strain DSM 19002 / CIP 109453 / HKI 454)</name>
    <name type="common">Paraburkholderia rhizoxinica</name>
    <dbReference type="NCBI Taxonomy" id="882378"/>
    <lineage>
        <taxon>Bacteria</taxon>
        <taxon>Pseudomonadati</taxon>
        <taxon>Pseudomonadota</taxon>
        <taxon>Betaproteobacteria</taxon>
        <taxon>Burkholderiales</taxon>
        <taxon>Burkholderiaceae</taxon>
        <taxon>Mycetohabitans</taxon>
    </lineage>
</organism>
<evidence type="ECO:0000313" key="3">
    <source>
        <dbReference type="Proteomes" id="UP000007437"/>
    </source>
</evidence>
<feature type="compositionally biased region" description="Polar residues" evidence="1">
    <location>
        <begin position="1"/>
        <end position="14"/>
    </location>
</feature>
<evidence type="ECO:0000256" key="1">
    <source>
        <dbReference type="SAM" id="MobiDB-lite"/>
    </source>
</evidence>
<feature type="compositionally biased region" description="Basic and acidic residues" evidence="1">
    <location>
        <begin position="15"/>
        <end position="29"/>
    </location>
</feature>
<dbReference type="KEGG" id="brh:RBRH_04006"/>
<feature type="region of interest" description="Disordered" evidence="1">
    <location>
        <begin position="1"/>
        <end position="38"/>
    </location>
</feature>
<dbReference type="AlphaFoldDB" id="E5APB0"/>
<dbReference type="Proteomes" id="UP000007437">
    <property type="component" value="Chromosome"/>
</dbReference>